<evidence type="ECO:0000313" key="1">
    <source>
        <dbReference type="EMBL" id="CAD9588663.1"/>
    </source>
</evidence>
<dbReference type="AlphaFoldDB" id="A0A7S2PC98"/>
<name>A0A7S2PC98_9DINO</name>
<reference evidence="1" key="1">
    <citation type="submission" date="2021-01" db="EMBL/GenBank/DDBJ databases">
        <authorList>
            <person name="Corre E."/>
            <person name="Pelletier E."/>
            <person name="Niang G."/>
            <person name="Scheremetjew M."/>
            <person name="Finn R."/>
            <person name="Kale V."/>
            <person name="Holt S."/>
            <person name="Cochrane G."/>
            <person name="Meng A."/>
            <person name="Brown T."/>
            <person name="Cohen L."/>
        </authorList>
    </citation>
    <scope>NUCLEOTIDE SEQUENCE</scope>
    <source>
        <strain evidence="1">RCC3387</strain>
    </source>
</reference>
<protein>
    <submittedName>
        <fullName evidence="1">Uncharacterized protein</fullName>
    </submittedName>
</protein>
<accession>A0A7S2PC98</accession>
<proteinExistence type="predicted"/>
<organism evidence="1">
    <name type="scientific">Zooxanthella nutricula</name>
    <dbReference type="NCBI Taxonomy" id="1333877"/>
    <lineage>
        <taxon>Eukaryota</taxon>
        <taxon>Sar</taxon>
        <taxon>Alveolata</taxon>
        <taxon>Dinophyceae</taxon>
        <taxon>Peridiniales</taxon>
        <taxon>Peridiniales incertae sedis</taxon>
        <taxon>Zooxanthella</taxon>
    </lineage>
</organism>
<sequence length="118" mass="13711">MKVGWHLLREDSPAFKVDRIRKCHSIKVRLASSKTWRNMRDASRLRRVQNEPAQKRRYFDPCGVDVCSSGKPVYADSPDYEGRFSARLICFSLSMKVLPNPSAWERALLQGICKHEWS</sequence>
<dbReference type="EMBL" id="HBGW01053233">
    <property type="protein sequence ID" value="CAD9588663.1"/>
    <property type="molecule type" value="Transcribed_RNA"/>
</dbReference>
<gene>
    <name evidence="1" type="ORF">BRAN1462_LOCUS33789</name>
</gene>